<organism evidence="2 3">
    <name type="scientific">Massarina eburnea CBS 473.64</name>
    <dbReference type="NCBI Taxonomy" id="1395130"/>
    <lineage>
        <taxon>Eukaryota</taxon>
        <taxon>Fungi</taxon>
        <taxon>Dikarya</taxon>
        <taxon>Ascomycota</taxon>
        <taxon>Pezizomycotina</taxon>
        <taxon>Dothideomycetes</taxon>
        <taxon>Pleosporomycetidae</taxon>
        <taxon>Pleosporales</taxon>
        <taxon>Massarineae</taxon>
        <taxon>Massarinaceae</taxon>
        <taxon>Massarina</taxon>
    </lineage>
</organism>
<sequence>MSNNPSQADKYLVNPSPSSHTKSLTEGSTIEAHSGNGCDMNLSISESGWRTGSTTVPTSRFLALPQELRDRIYRFVHNTKFVRLPSITDDLLYGYWRPCYPILLLSRSVSEEVYTFAQPFYAKKPLIIIQRFGRNYWINDKRCMLASIITTLKLGRAYDLLHLAKLTGGKRSPAILDIYTKRLPFPQLLRSMKYNYHNEKVDEPRLQTFYEQSILHFRHNQNIDVQFEIDEQGYQCLEKNRSKTGSTREFVLEMAKRCYYCSKISDLNLCIYVVFTKKEIMDSVVDEKESILNTGQTVFWRLKQEYE</sequence>
<evidence type="ECO:0000256" key="1">
    <source>
        <dbReference type="SAM" id="MobiDB-lite"/>
    </source>
</evidence>
<keyword evidence="3" id="KW-1185">Reference proteome</keyword>
<proteinExistence type="predicted"/>
<protein>
    <submittedName>
        <fullName evidence="2">Uncharacterized protein</fullName>
    </submittedName>
</protein>
<gene>
    <name evidence="2" type="ORF">P280DRAFT_551101</name>
</gene>
<evidence type="ECO:0000313" key="2">
    <source>
        <dbReference type="EMBL" id="KAF2639063.1"/>
    </source>
</evidence>
<evidence type="ECO:0000313" key="3">
    <source>
        <dbReference type="Proteomes" id="UP000799753"/>
    </source>
</evidence>
<feature type="compositionally biased region" description="Polar residues" evidence="1">
    <location>
        <begin position="15"/>
        <end position="28"/>
    </location>
</feature>
<dbReference type="AlphaFoldDB" id="A0A6A6RX85"/>
<name>A0A6A6RX85_9PLEO</name>
<reference evidence="2" key="1">
    <citation type="journal article" date="2020" name="Stud. Mycol.">
        <title>101 Dothideomycetes genomes: a test case for predicting lifestyles and emergence of pathogens.</title>
        <authorList>
            <person name="Haridas S."/>
            <person name="Albert R."/>
            <person name="Binder M."/>
            <person name="Bloem J."/>
            <person name="Labutti K."/>
            <person name="Salamov A."/>
            <person name="Andreopoulos B."/>
            <person name="Baker S."/>
            <person name="Barry K."/>
            <person name="Bills G."/>
            <person name="Bluhm B."/>
            <person name="Cannon C."/>
            <person name="Castanera R."/>
            <person name="Culley D."/>
            <person name="Daum C."/>
            <person name="Ezra D."/>
            <person name="Gonzalez J."/>
            <person name="Henrissat B."/>
            <person name="Kuo A."/>
            <person name="Liang C."/>
            <person name="Lipzen A."/>
            <person name="Lutzoni F."/>
            <person name="Magnuson J."/>
            <person name="Mondo S."/>
            <person name="Nolan M."/>
            <person name="Ohm R."/>
            <person name="Pangilinan J."/>
            <person name="Park H.-J."/>
            <person name="Ramirez L."/>
            <person name="Alfaro M."/>
            <person name="Sun H."/>
            <person name="Tritt A."/>
            <person name="Yoshinaga Y."/>
            <person name="Zwiers L.-H."/>
            <person name="Turgeon B."/>
            <person name="Goodwin S."/>
            <person name="Spatafora J."/>
            <person name="Crous P."/>
            <person name="Grigoriev I."/>
        </authorList>
    </citation>
    <scope>NUCLEOTIDE SEQUENCE</scope>
    <source>
        <strain evidence="2">CBS 473.64</strain>
    </source>
</reference>
<accession>A0A6A6RX85</accession>
<dbReference type="Proteomes" id="UP000799753">
    <property type="component" value="Unassembled WGS sequence"/>
</dbReference>
<feature type="region of interest" description="Disordered" evidence="1">
    <location>
        <begin position="1"/>
        <end position="34"/>
    </location>
</feature>
<dbReference type="EMBL" id="MU006788">
    <property type="protein sequence ID" value="KAF2639063.1"/>
    <property type="molecule type" value="Genomic_DNA"/>
</dbReference>